<feature type="transmembrane region" description="Helical" evidence="1">
    <location>
        <begin position="14"/>
        <end position="34"/>
    </location>
</feature>
<keyword evidence="1" id="KW-0472">Membrane</keyword>
<dbReference type="EMBL" id="JASPKZ010003857">
    <property type="protein sequence ID" value="KAJ9591743.1"/>
    <property type="molecule type" value="Genomic_DNA"/>
</dbReference>
<dbReference type="AlphaFoldDB" id="A0AAD8A5C8"/>
<evidence type="ECO:0000313" key="2">
    <source>
        <dbReference type="EMBL" id="KAJ9591743.1"/>
    </source>
</evidence>
<organism evidence="2 3">
    <name type="scientific">Diploptera punctata</name>
    <name type="common">Pacific beetle cockroach</name>
    <dbReference type="NCBI Taxonomy" id="6984"/>
    <lineage>
        <taxon>Eukaryota</taxon>
        <taxon>Metazoa</taxon>
        <taxon>Ecdysozoa</taxon>
        <taxon>Arthropoda</taxon>
        <taxon>Hexapoda</taxon>
        <taxon>Insecta</taxon>
        <taxon>Pterygota</taxon>
        <taxon>Neoptera</taxon>
        <taxon>Polyneoptera</taxon>
        <taxon>Dictyoptera</taxon>
        <taxon>Blattodea</taxon>
        <taxon>Blaberoidea</taxon>
        <taxon>Blaberidae</taxon>
        <taxon>Diplopterinae</taxon>
        <taxon>Diploptera</taxon>
    </lineage>
</organism>
<evidence type="ECO:0000256" key="1">
    <source>
        <dbReference type="SAM" id="Phobius"/>
    </source>
</evidence>
<keyword evidence="1" id="KW-0812">Transmembrane</keyword>
<keyword evidence="3" id="KW-1185">Reference proteome</keyword>
<accession>A0AAD8A5C8</accession>
<keyword evidence="1" id="KW-1133">Transmembrane helix</keyword>
<evidence type="ECO:0000313" key="3">
    <source>
        <dbReference type="Proteomes" id="UP001233999"/>
    </source>
</evidence>
<gene>
    <name evidence="2" type="ORF">L9F63_001679</name>
</gene>
<feature type="non-terminal residue" evidence="2">
    <location>
        <position position="52"/>
    </location>
</feature>
<name>A0AAD8A5C8_DIPPU</name>
<sequence>CRPWAIENYFRSMLIIKIVCFFFYSVSRLIIIFYKNVKNKLSSEYNKTWLYQ</sequence>
<reference evidence="2" key="2">
    <citation type="submission" date="2023-05" db="EMBL/GenBank/DDBJ databases">
        <authorList>
            <person name="Fouks B."/>
        </authorList>
    </citation>
    <scope>NUCLEOTIDE SEQUENCE</scope>
    <source>
        <strain evidence="2">Stay&amp;Tobe</strain>
        <tissue evidence="2">Testes</tissue>
    </source>
</reference>
<proteinExistence type="predicted"/>
<comment type="caution">
    <text evidence="2">The sequence shown here is derived from an EMBL/GenBank/DDBJ whole genome shotgun (WGS) entry which is preliminary data.</text>
</comment>
<dbReference type="Proteomes" id="UP001233999">
    <property type="component" value="Unassembled WGS sequence"/>
</dbReference>
<feature type="non-terminal residue" evidence="2">
    <location>
        <position position="1"/>
    </location>
</feature>
<protein>
    <submittedName>
        <fullName evidence="2">Uncharacterized protein</fullName>
    </submittedName>
</protein>
<reference evidence="2" key="1">
    <citation type="journal article" date="2023" name="IScience">
        <title>Live-bearing cockroach genome reveals convergent evolutionary mechanisms linked to viviparity in insects and beyond.</title>
        <authorList>
            <person name="Fouks B."/>
            <person name="Harrison M.C."/>
            <person name="Mikhailova A.A."/>
            <person name="Marchal E."/>
            <person name="English S."/>
            <person name="Carruthers M."/>
            <person name="Jennings E.C."/>
            <person name="Chiamaka E.L."/>
            <person name="Frigard R.A."/>
            <person name="Pippel M."/>
            <person name="Attardo G.M."/>
            <person name="Benoit J.B."/>
            <person name="Bornberg-Bauer E."/>
            <person name="Tobe S.S."/>
        </authorList>
    </citation>
    <scope>NUCLEOTIDE SEQUENCE</scope>
    <source>
        <strain evidence="2">Stay&amp;Tobe</strain>
    </source>
</reference>